<feature type="transmembrane region" description="Helical" evidence="1">
    <location>
        <begin position="77"/>
        <end position="100"/>
    </location>
</feature>
<keyword evidence="1" id="KW-0472">Membrane</keyword>
<keyword evidence="1" id="KW-1133">Transmembrane helix</keyword>
<comment type="caution">
    <text evidence="2">The sequence shown here is derived from an EMBL/GenBank/DDBJ whole genome shotgun (WGS) entry which is preliminary data.</text>
</comment>
<dbReference type="RefSeq" id="WP_380289871.1">
    <property type="nucleotide sequence ID" value="NZ_JBHULY010000010.1"/>
</dbReference>
<gene>
    <name evidence="2" type="ORF">ACFSR8_05520</name>
</gene>
<accession>A0ABW5TA09</accession>
<keyword evidence="3" id="KW-1185">Reference proteome</keyword>
<feature type="transmembrane region" description="Helical" evidence="1">
    <location>
        <begin position="133"/>
        <end position="154"/>
    </location>
</feature>
<sequence>MEFEEVLKDWNEQNIKPKLNKHEALQLINRNVRKHTRNNFWILFISGTIMLLAFLSLLFWVYLFVNIGSGQMREMDIFPPFGWFILFPLYAFAISLHIIIRHISQKKKQRAFNQTVNGILLVRKNQIENRISFFRKLPFIYLGGLLVTTLGQFITPEFSYFTNYSLPIAFGLFLPDVLLIVVLTVLTRKRIRNKYKPQLSEIEKLLKDINFNDQT</sequence>
<keyword evidence="1" id="KW-0812">Transmembrane</keyword>
<reference evidence="3" key="1">
    <citation type="journal article" date="2019" name="Int. J. Syst. Evol. Microbiol.">
        <title>The Global Catalogue of Microorganisms (GCM) 10K type strain sequencing project: providing services to taxonomists for standard genome sequencing and annotation.</title>
        <authorList>
            <consortium name="The Broad Institute Genomics Platform"/>
            <consortium name="The Broad Institute Genome Sequencing Center for Infectious Disease"/>
            <person name="Wu L."/>
            <person name="Ma J."/>
        </authorList>
    </citation>
    <scope>NUCLEOTIDE SEQUENCE [LARGE SCALE GENOMIC DNA]</scope>
    <source>
        <strain evidence="3">KCTC 42398</strain>
    </source>
</reference>
<dbReference type="Proteomes" id="UP001597476">
    <property type="component" value="Unassembled WGS sequence"/>
</dbReference>
<organism evidence="2 3">
    <name type="scientific">Hyunsoonleella rubra</name>
    <dbReference type="NCBI Taxonomy" id="1737062"/>
    <lineage>
        <taxon>Bacteria</taxon>
        <taxon>Pseudomonadati</taxon>
        <taxon>Bacteroidota</taxon>
        <taxon>Flavobacteriia</taxon>
        <taxon>Flavobacteriales</taxon>
        <taxon>Flavobacteriaceae</taxon>
    </lineage>
</organism>
<evidence type="ECO:0000256" key="1">
    <source>
        <dbReference type="SAM" id="Phobius"/>
    </source>
</evidence>
<evidence type="ECO:0000313" key="3">
    <source>
        <dbReference type="Proteomes" id="UP001597476"/>
    </source>
</evidence>
<dbReference type="EMBL" id="JBHULY010000010">
    <property type="protein sequence ID" value="MFD2725664.1"/>
    <property type="molecule type" value="Genomic_DNA"/>
</dbReference>
<feature type="transmembrane region" description="Helical" evidence="1">
    <location>
        <begin position="166"/>
        <end position="186"/>
    </location>
</feature>
<feature type="transmembrane region" description="Helical" evidence="1">
    <location>
        <begin position="40"/>
        <end position="65"/>
    </location>
</feature>
<proteinExistence type="predicted"/>
<protein>
    <submittedName>
        <fullName evidence="2">Uncharacterized protein</fullName>
    </submittedName>
</protein>
<name>A0ABW5TA09_9FLAO</name>
<evidence type="ECO:0000313" key="2">
    <source>
        <dbReference type="EMBL" id="MFD2725664.1"/>
    </source>
</evidence>